<dbReference type="GO" id="GO:0016746">
    <property type="term" value="F:acyltransferase activity"/>
    <property type="evidence" value="ECO:0007669"/>
    <property type="project" value="UniProtKB-KW"/>
</dbReference>
<dbReference type="GO" id="GO:0005886">
    <property type="term" value="C:plasma membrane"/>
    <property type="evidence" value="ECO:0007669"/>
    <property type="project" value="UniProtKB-SubCell"/>
</dbReference>
<feature type="transmembrane region" description="Helical" evidence="14">
    <location>
        <begin position="40"/>
        <end position="61"/>
    </location>
</feature>
<keyword evidence="11 13" id="KW-0012">Acyltransferase</keyword>
<dbReference type="GO" id="GO:0042121">
    <property type="term" value="P:alginic acid biosynthetic process"/>
    <property type="evidence" value="ECO:0007669"/>
    <property type="project" value="UniProtKB-KW"/>
</dbReference>
<feature type="transmembrane region" description="Helical" evidence="14">
    <location>
        <begin position="185"/>
        <end position="203"/>
    </location>
</feature>
<feature type="transmembrane region" description="Helical" evidence="14">
    <location>
        <begin position="310"/>
        <end position="336"/>
    </location>
</feature>
<keyword evidence="5 13" id="KW-1003">Cell membrane</keyword>
<dbReference type="PANTHER" id="PTHR13285">
    <property type="entry name" value="ACYLTRANSFERASE"/>
    <property type="match status" value="1"/>
</dbReference>
<comment type="similarity">
    <text evidence="3 13">Belongs to the membrane-bound acyltransferase family.</text>
</comment>
<feature type="transmembrane region" description="Helical" evidence="14">
    <location>
        <begin position="73"/>
        <end position="95"/>
    </location>
</feature>
<dbReference type="PIRSF" id="PIRSF500217">
    <property type="entry name" value="AlgI"/>
    <property type="match status" value="1"/>
</dbReference>
<evidence type="ECO:0000256" key="4">
    <source>
        <dbReference type="ARBA" id="ARBA00016084"/>
    </source>
</evidence>
<evidence type="ECO:0000256" key="12">
    <source>
        <dbReference type="ARBA" id="ARBA00031030"/>
    </source>
</evidence>
<evidence type="ECO:0000256" key="9">
    <source>
        <dbReference type="ARBA" id="ARBA00022989"/>
    </source>
</evidence>
<dbReference type="PIRSF" id="PIRSF016636">
    <property type="entry name" value="AlgI_DltB"/>
    <property type="match status" value="1"/>
</dbReference>
<evidence type="ECO:0000256" key="10">
    <source>
        <dbReference type="ARBA" id="ARBA00023136"/>
    </source>
</evidence>
<evidence type="ECO:0000256" key="1">
    <source>
        <dbReference type="ARBA" id="ARBA00004651"/>
    </source>
</evidence>
<keyword evidence="10 13" id="KW-0472">Membrane</keyword>
<feature type="transmembrane region" description="Helical" evidence="14">
    <location>
        <begin position="146"/>
        <end position="165"/>
    </location>
</feature>
<evidence type="ECO:0000313" key="15">
    <source>
        <dbReference type="EMBL" id="AOO91855.1"/>
    </source>
</evidence>
<evidence type="ECO:0000256" key="6">
    <source>
        <dbReference type="ARBA" id="ARBA00022679"/>
    </source>
</evidence>
<comment type="subcellular location">
    <subcellularLocation>
        <location evidence="1">Cell membrane</location>
        <topology evidence="1">Multi-pass membrane protein</topology>
    </subcellularLocation>
</comment>
<feature type="transmembrane region" description="Helical" evidence="14">
    <location>
        <begin position="435"/>
        <end position="456"/>
    </location>
</feature>
<keyword evidence="8" id="KW-0016">Alginate biosynthesis</keyword>
<feature type="transmembrane region" description="Helical" evidence="14">
    <location>
        <begin position="356"/>
        <end position="378"/>
    </location>
</feature>
<dbReference type="InterPro" id="IPR028362">
    <property type="entry name" value="AlgI"/>
</dbReference>
<evidence type="ECO:0000256" key="3">
    <source>
        <dbReference type="ARBA" id="ARBA00010323"/>
    </source>
</evidence>
<organism evidence="15">
    <name type="scientific">Rhizobium leguminosarum bv. trifolii</name>
    <dbReference type="NCBI Taxonomy" id="386"/>
    <lineage>
        <taxon>Bacteria</taxon>
        <taxon>Pseudomonadati</taxon>
        <taxon>Pseudomonadota</taxon>
        <taxon>Alphaproteobacteria</taxon>
        <taxon>Hyphomicrobiales</taxon>
        <taxon>Rhizobiaceae</taxon>
        <taxon>Rhizobium/Agrobacterium group</taxon>
        <taxon>Rhizobium</taxon>
    </lineage>
</organism>
<dbReference type="InterPro" id="IPR024194">
    <property type="entry name" value="Ac/AlaTfrase_AlgI/DltB"/>
</dbReference>
<dbReference type="InterPro" id="IPR051085">
    <property type="entry name" value="MB_O-acyltransferase"/>
</dbReference>
<evidence type="ECO:0000256" key="11">
    <source>
        <dbReference type="ARBA" id="ARBA00023315"/>
    </source>
</evidence>
<reference evidence="15" key="1">
    <citation type="journal article" date="2015" name="BMC Genomics">
        <title>Transcriptome profiling of a Rhizobium leguminosarum bv. trifolii rosR mutant reveals the role of the transcriptional regulator RosR in motility, synthesis of cell-surface components, and other cellular processes.</title>
        <authorList>
            <person name="Rachwal K."/>
            <person name="Matczynska E."/>
            <person name="Janczarek M."/>
        </authorList>
    </citation>
    <scope>NUCLEOTIDE SEQUENCE</scope>
    <source>
        <strain evidence="15">Rt24.2</strain>
    </source>
</reference>
<sequence>MLFNSEGYGILLALTLLAYWSTKSVPLRQLIVFIASVVFYIQWSFLFVFLLLGLIILNWVITVGVYPRNSRLGLWLVVLANLGILFSFKYLSFFVDNVVDGLQLVGIAVESPRTPALLPLGISFYVFELISYAVDLYNKKMVAERNPLKLSIFVLFFPHLIAGPICRANQFMPQIGTLQKLSSDLIVTGAYLFVTGFALKCGIADGIAPYVNTTFANPGNYGGLDNLLAVVGFGVQIFCDFWGYSLMALGAAKLFGYDLPSNFNSPYTARSIQQFWRRWHITLSNWLRDYLYIPLGGSRDLSNFKITRNLMITMLLGGLWHGASYNFVIWGGIHGLALSVNRYYHLVRLPSGVKAVFSWGPMSWILTMAVVFFSWIFFRAPTLSEALMVVSNIFSFGAGYMQTRLDGVFFELLGMFVILYFIANKTTNGQPITHYSIRNQLLVFSTMFVFSLIYYVDGAQFIYFQF</sequence>
<keyword evidence="6 13" id="KW-0808">Transferase</keyword>
<evidence type="ECO:0000256" key="8">
    <source>
        <dbReference type="ARBA" id="ARBA00022841"/>
    </source>
</evidence>
<dbReference type="PANTHER" id="PTHR13285:SF23">
    <property type="entry name" value="TEICHOIC ACID D-ALANYLTRANSFERASE"/>
    <property type="match status" value="1"/>
</dbReference>
<dbReference type="RefSeq" id="WP_050578576.1">
    <property type="nucleotide sequence ID" value="NZ_MAMO01000050.1"/>
</dbReference>
<accession>A0A1B8R9D2</accession>
<reference evidence="15" key="2">
    <citation type="journal article" date="2016" name="Front. Microbiol.">
        <title>The Regulatory Protein RosR Affects Rhizobium leguminosarum bv. trifolii Protein Profiles, Cell Surface Properties, and Symbiosis with Clover.</title>
        <authorList>
            <person name="Rachwal K."/>
            <person name="Boguszewska A."/>
            <person name="Kopcinska J."/>
            <person name="Karas M."/>
            <person name="Tchorzewski M."/>
            <person name="Janczarek M."/>
        </authorList>
    </citation>
    <scope>NUCLEOTIDE SEQUENCE</scope>
    <source>
        <strain evidence="15">Rt24.2</strain>
    </source>
</reference>
<proteinExistence type="inferred from homology"/>
<evidence type="ECO:0000256" key="13">
    <source>
        <dbReference type="PIRNR" id="PIRNR016636"/>
    </source>
</evidence>
<dbReference type="AlphaFoldDB" id="A0A1B8R9D2"/>
<protein>
    <recommendedName>
        <fullName evidence="4">Probable alginate O-acetylase AlgI</fullName>
    </recommendedName>
    <alternativeName>
        <fullName evidence="12">Alginate biosynthesis protein AlgI</fullName>
    </alternativeName>
</protein>
<feature type="transmembrane region" description="Helical" evidence="14">
    <location>
        <begin position="115"/>
        <end position="134"/>
    </location>
</feature>
<keyword evidence="9 14" id="KW-1133">Transmembrane helix</keyword>
<comment type="pathway">
    <text evidence="2">Glycan biosynthesis; alginate biosynthesis.</text>
</comment>
<evidence type="ECO:0000256" key="14">
    <source>
        <dbReference type="SAM" id="Phobius"/>
    </source>
</evidence>
<feature type="transmembrane region" description="Helical" evidence="14">
    <location>
        <begin position="407"/>
        <end position="423"/>
    </location>
</feature>
<evidence type="ECO:0000256" key="7">
    <source>
        <dbReference type="ARBA" id="ARBA00022692"/>
    </source>
</evidence>
<evidence type="ECO:0000256" key="5">
    <source>
        <dbReference type="ARBA" id="ARBA00022475"/>
    </source>
</evidence>
<dbReference type="InterPro" id="IPR004299">
    <property type="entry name" value="MBOAT_fam"/>
</dbReference>
<dbReference type="Pfam" id="PF03062">
    <property type="entry name" value="MBOAT"/>
    <property type="match status" value="1"/>
</dbReference>
<keyword evidence="7 14" id="KW-0812">Transmembrane</keyword>
<evidence type="ECO:0000256" key="2">
    <source>
        <dbReference type="ARBA" id="ARBA00005182"/>
    </source>
</evidence>
<dbReference type="EMBL" id="KX489491">
    <property type="protein sequence ID" value="AOO91855.1"/>
    <property type="molecule type" value="Genomic_DNA"/>
</dbReference>
<name>A0A1B8R9D2_RHILT</name>